<keyword evidence="2" id="KW-1185">Reference proteome</keyword>
<gene>
    <name evidence="1" type="ORF">J2Z18_002070</name>
</gene>
<evidence type="ECO:0000313" key="1">
    <source>
        <dbReference type="EMBL" id="MBP1892968.1"/>
    </source>
</evidence>
<name>A0ABS4F9T2_9BACL</name>
<comment type="caution">
    <text evidence="1">The sequence shown here is derived from an EMBL/GenBank/DDBJ whole genome shotgun (WGS) entry which is preliminary data.</text>
</comment>
<dbReference type="RefSeq" id="WP_210094623.1">
    <property type="nucleotide sequence ID" value="NZ_DMBX01000007.1"/>
</dbReference>
<evidence type="ECO:0000313" key="2">
    <source>
        <dbReference type="Proteomes" id="UP000706926"/>
    </source>
</evidence>
<dbReference type="Proteomes" id="UP000706926">
    <property type="component" value="Unassembled WGS sequence"/>
</dbReference>
<sequence length="67" mass="7557">MPDKYTTDILERINDMSGSDARKILAEIFIEIRSIGVGGKTEQDAFNAIKGIYRSEVVGFIKEKYDV</sequence>
<dbReference type="GeneID" id="95404085"/>
<proteinExistence type="predicted"/>
<accession>A0ABS4F9T2</accession>
<protein>
    <submittedName>
        <fullName evidence="1">Uncharacterized protein</fullName>
    </submittedName>
</protein>
<reference evidence="1 2" key="1">
    <citation type="submission" date="2021-03" db="EMBL/GenBank/DDBJ databases">
        <title>Genomic Encyclopedia of Type Strains, Phase IV (KMG-IV): sequencing the most valuable type-strain genomes for metagenomic binning, comparative biology and taxonomic classification.</title>
        <authorList>
            <person name="Goeker M."/>
        </authorList>
    </citation>
    <scope>NUCLEOTIDE SEQUENCE [LARGE SCALE GENOMIC DNA]</scope>
    <source>
        <strain evidence="1 2">DSM 15596</strain>
    </source>
</reference>
<organism evidence="1 2">
    <name type="scientific">Paenibacillus lactis</name>
    <dbReference type="NCBI Taxonomy" id="228574"/>
    <lineage>
        <taxon>Bacteria</taxon>
        <taxon>Bacillati</taxon>
        <taxon>Bacillota</taxon>
        <taxon>Bacilli</taxon>
        <taxon>Bacillales</taxon>
        <taxon>Paenibacillaceae</taxon>
        <taxon>Paenibacillus</taxon>
    </lineage>
</organism>
<dbReference type="EMBL" id="JAGGKI010000004">
    <property type="protein sequence ID" value="MBP1892968.1"/>
    <property type="molecule type" value="Genomic_DNA"/>
</dbReference>